<dbReference type="InterPro" id="IPR001478">
    <property type="entry name" value="PDZ"/>
</dbReference>
<name>A0A517QVG2_9PLAN</name>
<evidence type="ECO:0000259" key="2">
    <source>
        <dbReference type="PROSITE" id="PS50106"/>
    </source>
</evidence>
<evidence type="ECO:0000256" key="1">
    <source>
        <dbReference type="SAM" id="MobiDB-lite"/>
    </source>
</evidence>
<dbReference type="Pfam" id="PF13180">
    <property type="entry name" value="PDZ_2"/>
    <property type="match status" value="1"/>
</dbReference>
<dbReference type="CDD" id="cd06779">
    <property type="entry name" value="cpPDZ_Deg_HtrA-like"/>
    <property type="match status" value="1"/>
</dbReference>
<feature type="region of interest" description="Disordered" evidence="1">
    <location>
        <begin position="317"/>
        <end position="361"/>
    </location>
</feature>
<reference evidence="3 4" key="1">
    <citation type="submission" date="2019-02" db="EMBL/GenBank/DDBJ databases">
        <title>Deep-cultivation of Planctomycetes and their phenomic and genomic characterization uncovers novel biology.</title>
        <authorList>
            <person name="Wiegand S."/>
            <person name="Jogler M."/>
            <person name="Boedeker C."/>
            <person name="Pinto D."/>
            <person name="Vollmers J."/>
            <person name="Rivas-Marin E."/>
            <person name="Kohn T."/>
            <person name="Peeters S.H."/>
            <person name="Heuer A."/>
            <person name="Rast P."/>
            <person name="Oberbeckmann S."/>
            <person name="Bunk B."/>
            <person name="Jeske O."/>
            <person name="Meyerdierks A."/>
            <person name="Storesund J.E."/>
            <person name="Kallscheuer N."/>
            <person name="Luecker S."/>
            <person name="Lage O.M."/>
            <person name="Pohl T."/>
            <person name="Merkel B.J."/>
            <person name="Hornburger P."/>
            <person name="Mueller R.-W."/>
            <person name="Bruemmer F."/>
            <person name="Labrenz M."/>
            <person name="Spormann A.M."/>
            <person name="Op den Camp H."/>
            <person name="Overmann J."/>
            <person name="Amann R."/>
            <person name="Jetten M.S.M."/>
            <person name="Mascher T."/>
            <person name="Medema M.H."/>
            <person name="Devos D.P."/>
            <person name="Kaster A.-K."/>
            <person name="Ovreas L."/>
            <person name="Rohde M."/>
            <person name="Galperin M.Y."/>
            <person name="Jogler C."/>
        </authorList>
    </citation>
    <scope>NUCLEOTIDE SEQUENCE [LARGE SCALE GENOMIC DNA]</scope>
    <source>
        <strain evidence="3 4">Mal48</strain>
    </source>
</reference>
<protein>
    <submittedName>
        <fullName evidence="3">PDZ domain (Also known as DHR or GLGF)</fullName>
    </submittedName>
</protein>
<proteinExistence type="predicted"/>
<evidence type="ECO:0000313" key="3">
    <source>
        <dbReference type="EMBL" id="QDT35623.1"/>
    </source>
</evidence>
<feature type="domain" description="PDZ" evidence="2">
    <location>
        <begin position="217"/>
        <end position="297"/>
    </location>
</feature>
<dbReference type="PROSITE" id="PS50106">
    <property type="entry name" value="PDZ"/>
    <property type="match status" value="1"/>
</dbReference>
<sequence length="361" mass="38969">MLFVSIVAVSPRLMAADSAVIGELIAKLGSSSFVERTEARRELTLSAADNLEALEQAALSADPETAQRLVESLEHVFLQDDGEVGEHAEEILQHLARSGGAASVPAGLVLQGNARLRESRARIALEKLGVQFIYFSPFAISNGREIFAQKAAILPEIGVELGPAAVLHSIFIHENWSGTTEDLWHFTRLSNHRDLAIYSIKGNNIEINDLYLLARELRGLTIQERGACLGVTSNPFPSPCQVGEVAENGPADKGGLVAGDFVFAVDEKPIRSFPHLVLTLQDYNIGDEVTFTINRNGEELMKQVKLGSWREASFNRDKIVDTPPPVVGPLGKLPVEKPAPEPKGGAGNSPDNPPVEPTPVP</sequence>
<feature type="compositionally biased region" description="Pro residues" evidence="1">
    <location>
        <begin position="351"/>
        <end position="361"/>
    </location>
</feature>
<accession>A0A517QVG2</accession>
<gene>
    <name evidence="3" type="ORF">Mal48_49010</name>
</gene>
<dbReference type="Gene3D" id="2.30.42.10">
    <property type="match status" value="1"/>
</dbReference>
<dbReference type="AlphaFoldDB" id="A0A517QVG2"/>
<keyword evidence="4" id="KW-1185">Reference proteome</keyword>
<dbReference type="InterPro" id="IPR036034">
    <property type="entry name" value="PDZ_sf"/>
</dbReference>
<evidence type="ECO:0000313" key="4">
    <source>
        <dbReference type="Proteomes" id="UP000315724"/>
    </source>
</evidence>
<dbReference type="EMBL" id="CP036267">
    <property type="protein sequence ID" value="QDT35623.1"/>
    <property type="molecule type" value="Genomic_DNA"/>
</dbReference>
<dbReference type="KEGG" id="tpol:Mal48_49010"/>
<organism evidence="3 4">
    <name type="scientific">Thalassoglobus polymorphus</name>
    <dbReference type="NCBI Taxonomy" id="2527994"/>
    <lineage>
        <taxon>Bacteria</taxon>
        <taxon>Pseudomonadati</taxon>
        <taxon>Planctomycetota</taxon>
        <taxon>Planctomycetia</taxon>
        <taxon>Planctomycetales</taxon>
        <taxon>Planctomycetaceae</taxon>
        <taxon>Thalassoglobus</taxon>
    </lineage>
</organism>
<dbReference type="SUPFAM" id="SSF50156">
    <property type="entry name" value="PDZ domain-like"/>
    <property type="match status" value="1"/>
</dbReference>
<dbReference type="Proteomes" id="UP000315724">
    <property type="component" value="Chromosome"/>
</dbReference>
<dbReference type="SMART" id="SM00228">
    <property type="entry name" value="PDZ"/>
    <property type="match status" value="1"/>
</dbReference>